<dbReference type="SUPFAM" id="SSF55874">
    <property type="entry name" value="ATPase domain of HSP90 chaperone/DNA topoisomerase II/histidine kinase"/>
    <property type="match status" value="1"/>
</dbReference>
<feature type="domain" description="Histidine kinase" evidence="7">
    <location>
        <begin position="1"/>
        <end position="72"/>
    </location>
</feature>
<dbReference type="GO" id="GO:0000155">
    <property type="term" value="F:phosphorelay sensor kinase activity"/>
    <property type="evidence" value="ECO:0007669"/>
    <property type="project" value="TreeGrafter"/>
</dbReference>
<gene>
    <name evidence="8" type="ORF">D3879_25200</name>
</gene>
<dbReference type="InterPro" id="IPR050351">
    <property type="entry name" value="BphY/WalK/GraS-like"/>
</dbReference>
<dbReference type="PANTHER" id="PTHR45453:SF1">
    <property type="entry name" value="PHOSPHATE REGULON SENSOR PROTEIN PHOR"/>
    <property type="match status" value="1"/>
</dbReference>
<dbReference type="InterPro" id="IPR003594">
    <property type="entry name" value="HATPase_dom"/>
</dbReference>
<evidence type="ECO:0000313" key="8">
    <source>
        <dbReference type="EMBL" id="RJG09104.1"/>
    </source>
</evidence>
<evidence type="ECO:0000313" key="9">
    <source>
        <dbReference type="Proteomes" id="UP000284021"/>
    </source>
</evidence>
<proteinExistence type="predicted"/>
<dbReference type="Gene3D" id="3.30.565.10">
    <property type="entry name" value="Histidine kinase-like ATPase, C-terminal domain"/>
    <property type="match status" value="1"/>
</dbReference>
<dbReference type="GO" id="GO:0004721">
    <property type="term" value="F:phosphoprotein phosphatase activity"/>
    <property type="evidence" value="ECO:0007669"/>
    <property type="project" value="TreeGrafter"/>
</dbReference>
<dbReference type="EC" id="2.7.13.3" evidence="2"/>
<comment type="caution">
    <text evidence="8">The sequence shown here is derived from an EMBL/GenBank/DDBJ whole genome shotgun (WGS) entry which is preliminary data.</text>
</comment>
<keyword evidence="5" id="KW-0418">Kinase</keyword>
<comment type="catalytic activity">
    <reaction evidence="1">
        <text>ATP + protein L-histidine = ADP + protein N-phospho-L-histidine.</text>
        <dbReference type="EC" id="2.7.13.3"/>
    </reaction>
</comment>
<dbReference type="GO" id="GO:0016036">
    <property type="term" value="P:cellular response to phosphate starvation"/>
    <property type="evidence" value="ECO:0007669"/>
    <property type="project" value="TreeGrafter"/>
</dbReference>
<dbReference type="Pfam" id="PF02518">
    <property type="entry name" value="HATPase_c"/>
    <property type="match status" value="1"/>
</dbReference>
<dbReference type="InterPro" id="IPR004358">
    <property type="entry name" value="Sig_transdc_His_kin-like_C"/>
</dbReference>
<dbReference type="EMBL" id="QYUR01000008">
    <property type="protein sequence ID" value="RJG09104.1"/>
    <property type="molecule type" value="Genomic_DNA"/>
</dbReference>
<evidence type="ECO:0000256" key="3">
    <source>
        <dbReference type="ARBA" id="ARBA00022553"/>
    </source>
</evidence>
<dbReference type="GO" id="GO:0005886">
    <property type="term" value="C:plasma membrane"/>
    <property type="evidence" value="ECO:0007669"/>
    <property type="project" value="TreeGrafter"/>
</dbReference>
<keyword evidence="3" id="KW-0597">Phosphoprotein</keyword>
<keyword evidence="4" id="KW-0808">Transferase</keyword>
<dbReference type="Proteomes" id="UP000284021">
    <property type="component" value="Unassembled WGS sequence"/>
</dbReference>
<protein>
    <recommendedName>
        <fullName evidence="2">histidine kinase</fullName>
        <ecNumber evidence="2">2.7.13.3</ecNumber>
    </recommendedName>
</protein>
<dbReference type="PANTHER" id="PTHR45453">
    <property type="entry name" value="PHOSPHATE REGULON SENSOR PROTEIN PHOR"/>
    <property type="match status" value="1"/>
</dbReference>
<dbReference type="OrthoDB" id="5561773at2"/>
<dbReference type="InterPro" id="IPR005467">
    <property type="entry name" value="His_kinase_dom"/>
</dbReference>
<dbReference type="InterPro" id="IPR036890">
    <property type="entry name" value="HATPase_C_sf"/>
</dbReference>
<dbReference type="AlphaFoldDB" id="A0A418X9D9"/>
<sequence length="72" mass="7758">MTVDNSGPGIAAEGLPHLFERFYRGKQPGTTTGTGLGLAIVRSIMLYHGDHALAESIPDLEARLQLVFPSQH</sequence>
<evidence type="ECO:0000256" key="5">
    <source>
        <dbReference type="ARBA" id="ARBA00022777"/>
    </source>
</evidence>
<keyword evidence="6" id="KW-0902">Two-component regulatory system</keyword>
<evidence type="ECO:0000256" key="1">
    <source>
        <dbReference type="ARBA" id="ARBA00000085"/>
    </source>
</evidence>
<evidence type="ECO:0000256" key="4">
    <source>
        <dbReference type="ARBA" id="ARBA00022679"/>
    </source>
</evidence>
<organism evidence="8 9">
    <name type="scientific">Pseudomonas cavernicola</name>
    <dbReference type="NCBI Taxonomy" id="2320866"/>
    <lineage>
        <taxon>Bacteria</taxon>
        <taxon>Pseudomonadati</taxon>
        <taxon>Pseudomonadota</taxon>
        <taxon>Gammaproteobacteria</taxon>
        <taxon>Pseudomonadales</taxon>
        <taxon>Pseudomonadaceae</taxon>
        <taxon>Pseudomonas</taxon>
    </lineage>
</organism>
<accession>A0A418X9D9</accession>
<keyword evidence="9" id="KW-1185">Reference proteome</keyword>
<dbReference type="PROSITE" id="PS50109">
    <property type="entry name" value="HIS_KIN"/>
    <property type="match status" value="1"/>
</dbReference>
<dbReference type="PRINTS" id="PR00344">
    <property type="entry name" value="BCTRLSENSOR"/>
</dbReference>
<evidence type="ECO:0000259" key="7">
    <source>
        <dbReference type="PROSITE" id="PS50109"/>
    </source>
</evidence>
<reference evidence="8 9" key="1">
    <citation type="submission" date="2018-09" db="EMBL/GenBank/DDBJ databases">
        <authorList>
            <person name="Zhu H."/>
        </authorList>
    </citation>
    <scope>NUCLEOTIDE SEQUENCE [LARGE SCALE GENOMIC DNA]</scope>
    <source>
        <strain evidence="8 9">K1S02-6</strain>
    </source>
</reference>
<dbReference type="CDD" id="cd00075">
    <property type="entry name" value="HATPase"/>
    <property type="match status" value="1"/>
</dbReference>
<name>A0A418X9D9_9PSED</name>
<evidence type="ECO:0000256" key="6">
    <source>
        <dbReference type="ARBA" id="ARBA00023012"/>
    </source>
</evidence>
<evidence type="ECO:0000256" key="2">
    <source>
        <dbReference type="ARBA" id="ARBA00012438"/>
    </source>
</evidence>